<accession>A0ABP0ULI9</accession>
<evidence type="ECO:0000313" key="8">
    <source>
        <dbReference type="Proteomes" id="UP001497512"/>
    </source>
</evidence>
<dbReference type="PANTHER" id="PTHR47944:SF4">
    <property type="entry name" value="OS09G0441700 PROTEIN"/>
    <property type="match status" value="1"/>
</dbReference>
<keyword evidence="6" id="KW-0812">Transmembrane</keyword>
<keyword evidence="3 5" id="KW-0560">Oxidoreductase</keyword>
<feature type="transmembrane region" description="Helical" evidence="6">
    <location>
        <begin position="7"/>
        <end position="25"/>
    </location>
</feature>
<proteinExistence type="inferred from homology"/>
<comment type="similarity">
    <text evidence="1 5">Belongs to the cytochrome P450 family.</text>
</comment>
<dbReference type="InterPro" id="IPR036396">
    <property type="entry name" value="Cyt_P450_sf"/>
</dbReference>
<dbReference type="InterPro" id="IPR017972">
    <property type="entry name" value="Cyt_P450_CS"/>
</dbReference>
<dbReference type="PRINTS" id="PR00385">
    <property type="entry name" value="P450"/>
</dbReference>
<evidence type="ECO:0000256" key="1">
    <source>
        <dbReference type="ARBA" id="ARBA00010617"/>
    </source>
</evidence>
<evidence type="ECO:0000313" key="7">
    <source>
        <dbReference type="EMBL" id="CAK9224517.1"/>
    </source>
</evidence>
<dbReference type="InterPro" id="IPR002401">
    <property type="entry name" value="Cyt_P450_E_grp-I"/>
</dbReference>
<dbReference type="PROSITE" id="PS00086">
    <property type="entry name" value="CYTOCHROME_P450"/>
    <property type="match status" value="1"/>
</dbReference>
<keyword evidence="4 5" id="KW-0408">Iron</keyword>
<reference evidence="7" key="1">
    <citation type="submission" date="2024-02" db="EMBL/GenBank/DDBJ databases">
        <authorList>
            <consortium name="ELIXIR-Norway"/>
            <consortium name="Elixir Norway"/>
        </authorList>
    </citation>
    <scope>NUCLEOTIDE SEQUENCE</scope>
</reference>
<keyword evidence="8" id="KW-1185">Reference proteome</keyword>
<keyword evidence="2 5" id="KW-0479">Metal-binding</keyword>
<protein>
    <recommendedName>
        <fullName evidence="9">Cytochrome P450</fullName>
    </recommendedName>
</protein>
<dbReference type="EMBL" id="OZ019896">
    <property type="protein sequence ID" value="CAK9224517.1"/>
    <property type="molecule type" value="Genomic_DNA"/>
</dbReference>
<keyword evidence="6" id="KW-0472">Membrane</keyword>
<keyword evidence="5" id="KW-0349">Heme</keyword>
<dbReference type="Proteomes" id="UP001497512">
    <property type="component" value="Chromosome 4"/>
</dbReference>
<organism evidence="7 8">
    <name type="scientific">Sphagnum troendelagicum</name>
    <dbReference type="NCBI Taxonomy" id="128251"/>
    <lineage>
        <taxon>Eukaryota</taxon>
        <taxon>Viridiplantae</taxon>
        <taxon>Streptophyta</taxon>
        <taxon>Embryophyta</taxon>
        <taxon>Bryophyta</taxon>
        <taxon>Sphagnophytina</taxon>
        <taxon>Sphagnopsida</taxon>
        <taxon>Sphagnales</taxon>
        <taxon>Sphagnaceae</taxon>
        <taxon>Sphagnum</taxon>
    </lineage>
</organism>
<feature type="non-terminal residue" evidence="7">
    <location>
        <position position="485"/>
    </location>
</feature>
<gene>
    <name evidence="7" type="ORF">CSSPTR1EN2_LOCUS17371</name>
</gene>
<dbReference type="PRINTS" id="PR00463">
    <property type="entry name" value="EP450I"/>
</dbReference>
<dbReference type="CDD" id="cd20618">
    <property type="entry name" value="CYP71_clan"/>
    <property type="match status" value="1"/>
</dbReference>
<dbReference type="InterPro" id="IPR001128">
    <property type="entry name" value="Cyt_P450"/>
</dbReference>
<evidence type="ECO:0000256" key="6">
    <source>
        <dbReference type="SAM" id="Phobius"/>
    </source>
</evidence>
<dbReference type="Gene3D" id="1.10.630.10">
    <property type="entry name" value="Cytochrome P450"/>
    <property type="match status" value="1"/>
</dbReference>
<evidence type="ECO:0000256" key="5">
    <source>
        <dbReference type="RuleBase" id="RU000461"/>
    </source>
</evidence>
<evidence type="ECO:0000256" key="3">
    <source>
        <dbReference type="ARBA" id="ARBA00023002"/>
    </source>
</evidence>
<evidence type="ECO:0008006" key="9">
    <source>
        <dbReference type="Google" id="ProtNLM"/>
    </source>
</evidence>
<keyword evidence="6" id="KW-1133">Transmembrane helix</keyword>
<name>A0ABP0ULI9_9BRYO</name>
<dbReference type="PANTHER" id="PTHR47944">
    <property type="entry name" value="CYTOCHROME P450 98A9"/>
    <property type="match status" value="1"/>
</dbReference>
<dbReference type="Pfam" id="PF00067">
    <property type="entry name" value="p450"/>
    <property type="match status" value="1"/>
</dbReference>
<keyword evidence="5" id="KW-0503">Monooxygenase</keyword>
<evidence type="ECO:0000256" key="4">
    <source>
        <dbReference type="ARBA" id="ARBA00023004"/>
    </source>
</evidence>
<sequence length="485" mass="56170">MEFVFDFWLHIVGTISVFLYLAWFIPKGTSRPPGPPNWPIVGSLFYLRKSFHRSVEDLAKKYGPIMYLRLGYLNYIIISNAEMAFQVLNIHDEDFASRPSSIIRKYLSFEYSNLTFAPYGDNYRLLRKICVTKLLTRTRLKTFELMRQEEVACMVENILKHNQEGKLVKMRPIFQQLTYNNMCRMMFGKCLDFVFKKEFDDLIDCVIKIGSLFNISDLIPILKPFDVQGIEKQLKHMRNRMENSLSKILNECRNKKKMVVDSIVPNFVETLLNYDEKLDERSIMGVLMDMLAGAVDSSAFTMEWALSELICQPKIMKRAQEELDTVVGRTRPVLMSDLPNLLYLQAIIKETLRLHPVFPLGVPHSNGEDVQLLNYKIPANTTVFINLWAIGRDPKIWKNPLEFNPDRFSNSNINVRGSNYNLLPFGSGRRQCPGLHLAQLMLEYSIATLLHVFEWFPQPSIKLEDMNMMETCGLACSKVEQLVAI</sequence>
<dbReference type="SUPFAM" id="SSF48264">
    <property type="entry name" value="Cytochrome P450"/>
    <property type="match status" value="1"/>
</dbReference>
<evidence type="ECO:0000256" key="2">
    <source>
        <dbReference type="ARBA" id="ARBA00022723"/>
    </source>
</evidence>